<dbReference type="SUPFAM" id="SSF81383">
    <property type="entry name" value="F-box domain"/>
    <property type="match status" value="1"/>
</dbReference>
<feature type="compositionally biased region" description="Polar residues" evidence="1">
    <location>
        <begin position="1"/>
        <end position="12"/>
    </location>
</feature>
<dbReference type="STRING" id="708197.A0A166Z8K5"/>
<evidence type="ECO:0000256" key="1">
    <source>
        <dbReference type="SAM" id="MobiDB-lite"/>
    </source>
</evidence>
<sequence length="637" mass="71850">MSSTVPGSNRADTMTLPAGDQMTSEREQDNTDVNEHFVTKCFSQLTSDDGSPDVPRRQASLRNLIKAMSPWEVIYLRSLIRKTTIKLADMHDLPDEIVATISGKLDYRDVLNCTEVSKEWRRTWTAELVVKDVARAHFPGLIESHPEASPWSLLHPVAAKATARAQGRYISSLSITTAGSPLLDCTALKLDDRSLAHAKYNPSPAEPAARDSHAYRHRSHYGYAYCDGRIAWQWDAYSFFIDDIRDMTRTLASPSDLVVKGEKDFVVSGLSNTLLILANSRTGRALNVYHLKKNQHRRVTLPSRMHEISLHNETFVVTFNASLAKADPHIWHWGGGLAKLKVPHLPDTLQDLDRVFLEQISQDATCKVGFVFHPDNKGIVYLVTAFLLDSNNSDTEHIKTHKCFIMIYKFDNMKYLQTFSYETTMIDRFGSLRLSLRCRPMNPYGLYNLCALVEHTSAQVVHCKLPGAKSMRTPSMTLFHVNFNTVNETFSHDTRELNGIHRPCQLAPEPSGGILWNDLTYYIQTNTAEVEDDASPGWGCGVKLRGVRALCIADKSSTLVINEDSPWFSEEEGPRSIAVDEDFLLAISDKEYFVWNFGDFGLRDEPWKRGPGFLRRLHLTAQDTDDLFRGCSGLDDS</sequence>
<comment type="caution">
    <text evidence="3">The sequence shown here is derived from an EMBL/GenBank/DDBJ whole genome shotgun (WGS) entry which is preliminary data.</text>
</comment>
<evidence type="ECO:0000313" key="3">
    <source>
        <dbReference type="EMBL" id="KZL78583.1"/>
    </source>
</evidence>
<dbReference type="InterPro" id="IPR001810">
    <property type="entry name" value="F-box_dom"/>
</dbReference>
<dbReference type="InterPro" id="IPR036047">
    <property type="entry name" value="F-box-like_dom_sf"/>
</dbReference>
<dbReference type="EMBL" id="LFIV01000002">
    <property type="protein sequence ID" value="KZL78583.1"/>
    <property type="molecule type" value="Genomic_DNA"/>
</dbReference>
<dbReference type="Gene3D" id="1.20.1280.50">
    <property type="match status" value="1"/>
</dbReference>
<name>A0A166Z8K5_9PEZI</name>
<protein>
    <submittedName>
        <fullName evidence="3">F-box domain-containing protein</fullName>
    </submittedName>
</protein>
<dbReference type="PROSITE" id="PS50181">
    <property type="entry name" value="FBOX"/>
    <property type="match status" value="1"/>
</dbReference>
<evidence type="ECO:0000259" key="2">
    <source>
        <dbReference type="PROSITE" id="PS50181"/>
    </source>
</evidence>
<reference evidence="3 4" key="1">
    <citation type="submission" date="2015-06" db="EMBL/GenBank/DDBJ databases">
        <title>Survival trade-offs in plant roots during colonization by closely related pathogenic and mutualistic fungi.</title>
        <authorList>
            <person name="Hacquard S."/>
            <person name="Kracher B."/>
            <person name="Hiruma K."/>
            <person name="Weinman A."/>
            <person name="Muench P."/>
            <person name="Garrido Oter R."/>
            <person name="Ver Loren van Themaat E."/>
            <person name="Dallerey J.-F."/>
            <person name="Damm U."/>
            <person name="Henrissat B."/>
            <person name="Lespinet O."/>
            <person name="Thon M."/>
            <person name="Kemen E."/>
            <person name="McHardy A.C."/>
            <person name="Schulze-Lefert P."/>
            <person name="O'Connell R.J."/>
        </authorList>
    </citation>
    <scope>NUCLEOTIDE SEQUENCE [LARGE SCALE GENOMIC DNA]</scope>
    <source>
        <strain evidence="3 4">0861</strain>
    </source>
</reference>
<dbReference type="Pfam" id="PF00646">
    <property type="entry name" value="F-box"/>
    <property type="match status" value="1"/>
</dbReference>
<dbReference type="SMART" id="SM00256">
    <property type="entry name" value="FBOX"/>
    <property type="match status" value="1"/>
</dbReference>
<feature type="region of interest" description="Disordered" evidence="1">
    <location>
        <begin position="1"/>
        <end position="31"/>
    </location>
</feature>
<organism evidence="3 4">
    <name type="scientific">Colletotrichum tofieldiae</name>
    <dbReference type="NCBI Taxonomy" id="708197"/>
    <lineage>
        <taxon>Eukaryota</taxon>
        <taxon>Fungi</taxon>
        <taxon>Dikarya</taxon>
        <taxon>Ascomycota</taxon>
        <taxon>Pezizomycotina</taxon>
        <taxon>Sordariomycetes</taxon>
        <taxon>Hypocreomycetidae</taxon>
        <taxon>Glomerellales</taxon>
        <taxon>Glomerellaceae</taxon>
        <taxon>Colletotrichum</taxon>
        <taxon>Colletotrichum spaethianum species complex</taxon>
    </lineage>
</organism>
<proteinExistence type="predicted"/>
<feature type="domain" description="F-box" evidence="2">
    <location>
        <begin position="87"/>
        <end position="133"/>
    </location>
</feature>
<evidence type="ECO:0000313" key="4">
    <source>
        <dbReference type="Proteomes" id="UP000076552"/>
    </source>
</evidence>
<dbReference type="CDD" id="cd09917">
    <property type="entry name" value="F-box_SF"/>
    <property type="match status" value="1"/>
</dbReference>
<accession>A0A166Z8K5</accession>
<gene>
    <name evidence="3" type="ORF">CT0861_01720</name>
</gene>
<keyword evidence="4" id="KW-1185">Reference proteome</keyword>
<dbReference type="Proteomes" id="UP000076552">
    <property type="component" value="Unassembled WGS sequence"/>
</dbReference>
<dbReference type="AlphaFoldDB" id="A0A166Z8K5"/>